<keyword evidence="5 7" id="KW-0067">ATP-binding</keyword>
<dbReference type="EMBL" id="PREU01000001">
    <property type="protein sequence ID" value="PPA78330.1"/>
    <property type="molecule type" value="Genomic_DNA"/>
</dbReference>
<dbReference type="InterPro" id="IPR013563">
    <property type="entry name" value="Oligopep_ABC_C"/>
</dbReference>
<protein>
    <submittedName>
        <fullName evidence="7">ABC transporter ATP-binding protein</fullName>
    </submittedName>
</protein>
<dbReference type="PROSITE" id="PS00211">
    <property type="entry name" value="ABC_TRANSPORTER_1"/>
    <property type="match status" value="2"/>
</dbReference>
<keyword evidence="2" id="KW-0813">Transport</keyword>
<dbReference type="PROSITE" id="PS50893">
    <property type="entry name" value="ABC_TRANSPORTER_2"/>
    <property type="match status" value="2"/>
</dbReference>
<dbReference type="AlphaFoldDB" id="A0A2S5GZ39"/>
<dbReference type="InterPro" id="IPR050319">
    <property type="entry name" value="ABC_transp_ATP-bind"/>
</dbReference>
<accession>A0A2S5GZ39</accession>
<dbReference type="Proteomes" id="UP000239990">
    <property type="component" value="Unassembled WGS sequence"/>
</dbReference>
<dbReference type="NCBIfam" id="NF007739">
    <property type="entry name" value="PRK10419.1"/>
    <property type="match status" value="2"/>
</dbReference>
<proteinExistence type="inferred from homology"/>
<dbReference type="Pfam" id="PF08352">
    <property type="entry name" value="oligo_HPY"/>
    <property type="match status" value="2"/>
</dbReference>
<dbReference type="InterPro" id="IPR027417">
    <property type="entry name" value="P-loop_NTPase"/>
</dbReference>
<dbReference type="NCBIfam" id="NF008453">
    <property type="entry name" value="PRK11308.1"/>
    <property type="match status" value="2"/>
</dbReference>
<dbReference type="FunFam" id="3.40.50.300:FF:000016">
    <property type="entry name" value="Oligopeptide ABC transporter ATP-binding component"/>
    <property type="match status" value="2"/>
</dbReference>
<comment type="caution">
    <text evidence="7">The sequence shown here is derived from an EMBL/GenBank/DDBJ whole genome shotgun (WGS) entry which is preliminary data.</text>
</comment>
<dbReference type="Gene3D" id="3.40.50.300">
    <property type="entry name" value="P-loop containing nucleotide triphosphate hydrolases"/>
    <property type="match status" value="2"/>
</dbReference>
<evidence type="ECO:0000256" key="5">
    <source>
        <dbReference type="ARBA" id="ARBA00022840"/>
    </source>
</evidence>
<keyword evidence="4" id="KW-0547">Nucleotide-binding</keyword>
<dbReference type="InterPro" id="IPR003593">
    <property type="entry name" value="AAA+_ATPase"/>
</dbReference>
<evidence type="ECO:0000256" key="1">
    <source>
        <dbReference type="ARBA" id="ARBA00005417"/>
    </source>
</evidence>
<dbReference type="PANTHER" id="PTHR43776">
    <property type="entry name" value="TRANSPORT ATP-BINDING PROTEIN"/>
    <property type="match status" value="1"/>
</dbReference>
<dbReference type="InterPro" id="IPR003439">
    <property type="entry name" value="ABC_transporter-like_ATP-bd"/>
</dbReference>
<evidence type="ECO:0000256" key="3">
    <source>
        <dbReference type="ARBA" id="ARBA00022475"/>
    </source>
</evidence>
<dbReference type="RefSeq" id="WP_046805097.1">
    <property type="nucleotide sequence ID" value="NZ_PREU01000001.1"/>
</dbReference>
<comment type="similarity">
    <text evidence="1">Belongs to the ABC transporter superfamily.</text>
</comment>
<dbReference type="GO" id="GO:0005524">
    <property type="term" value="F:ATP binding"/>
    <property type="evidence" value="ECO:0007669"/>
    <property type="project" value="UniProtKB-KW"/>
</dbReference>
<name>A0A2S5GZ39_9BURK</name>
<dbReference type="GO" id="GO:0015833">
    <property type="term" value="P:peptide transport"/>
    <property type="evidence" value="ECO:0007669"/>
    <property type="project" value="InterPro"/>
</dbReference>
<feature type="domain" description="ABC transporter" evidence="6">
    <location>
        <begin position="19"/>
        <end position="267"/>
    </location>
</feature>
<sequence>MTYSPTPPAGDTSSAILAIRNLSVEVAGAGNRVVRNLSLDVHAGETVCVVGESGSGKSVTSLAVMGLLPQGILSISAGSIRVEGEDVATASQRRLREMRATRMAMVFQEPMTALNPVHTVGKQVDEVLRLHRKGMSAADRRAKVLDMFQSVHLPDVERIFEAYPHQLSGGQRQRIVIAMALILEPKLLIADEPTTALDVTTQKQILALIKELQVKHKTAVLFITHDFGVVAEISDRIVVMNRGDLIESGTRNEILAEPKQSYTRRLVSSVPSLVPNRRDAPDGQPVLHVKGLGRTYAGKSSMFSRRAAQHVVAATDVNLTLRKGEILGIVGESGSGKSTVARCIVRLIEPTAGHMMMGGEDLSTLSGSALRPVRRRIQIVFQDPYRSLNPRRTVGESIIEGLLNFGMPRDQALKRAGETLTVVGLSPDAMQRYPHQFSGGQRQRICIARALVMDPEILVADEAVSALDVSVQAQVLELLEQVRQRTGVGVLFITHDLRVAAQICDTIMVMQRGKVVETGSAETVLTEPRHEYTRALIDAAPGRDWDFRNFQPVATTLAQAAAAAS</sequence>
<keyword evidence="3" id="KW-1003">Cell membrane</keyword>
<reference evidence="7 8" key="1">
    <citation type="submission" date="2018-02" db="EMBL/GenBank/DDBJ databases">
        <title>Draft Genome of Achromobacter spanius stain 6.</title>
        <authorList>
            <person name="Gunasekera T.S."/>
            <person name="Radwan O."/>
            <person name="Ruiz O.N."/>
        </authorList>
    </citation>
    <scope>NUCLEOTIDE SEQUENCE [LARGE SCALE GENOMIC DNA]</scope>
    <source>
        <strain evidence="7 8">6</strain>
    </source>
</reference>
<dbReference type="CDD" id="cd03257">
    <property type="entry name" value="ABC_NikE_OppD_transporters"/>
    <property type="match status" value="2"/>
</dbReference>
<evidence type="ECO:0000313" key="7">
    <source>
        <dbReference type="EMBL" id="PPA78330.1"/>
    </source>
</evidence>
<dbReference type="Pfam" id="PF00005">
    <property type="entry name" value="ABC_tran"/>
    <property type="match status" value="2"/>
</dbReference>
<dbReference type="SUPFAM" id="SSF52540">
    <property type="entry name" value="P-loop containing nucleoside triphosphate hydrolases"/>
    <property type="match status" value="2"/>
</dbReference>
<evidence type="ECO:0000256" key="4">
    <source>
        <dbReference type="ARBA" id="ARBA00022741"/>
    </source>
</evidence>
<organism evidence="7 8">
    <name type="scientific">Achromobacter spanius</name>
    <dbReference type="NCBI Taxonomy" id="217203"/>
    <lineage>
        <taxon>Bacteria</taxon>
        <taxon>Pseudomonadati</taxon>
        <taxon>Pseudomonadota</taxon>
        <taxon>Betaproteobacteria</taxon>
        <taxon>Burkholderiales</taxon>
        <taxon>Alcaligenaceae</taxon>
        <taxon>Achromobacter</taxon>
    </lineage>
</organism>
<evidence type="ECO:0000313" key="8">
    <source>
        <dbReference type="Proteomes" id="UP000239990"/>
    </source>
</evidence>
<evidence type="ECO:0000259" key="6">
    <source>
        <dbReference type="PROSITE" id="PS50893"/>
    </source>
</evidence>
<feature type="domain" description="ABC transporter" evidence="6">
    <location>
        <begin position="287"/>
        <end position="537"/>
    </location>
</feature>
<dbReference type="PANTHER" id="PTHR43776:SF7">
    <property type="entry name" value="D,D-DIPEPTIDE TRANSPORT ATP-BINDING PROTEIN DDPF-RELATED"/>
    <property type="match status" value="1"/>
</dbReference>
<dbReference type="GO" id="GO:0016887">
    <property type="term" value="F:ATP hydrolysis activity"/>
    <property type="evidence" value="ECO:0007669"/>
    <property type="project" value="InterPro"/>
</dbReference>
<dbReference type="GO" id="GO:0055085">
    <property type="term" value="P:transmembrane transport"/>
    <property type="evidence" value="ECO:0007669"/>
    <property type="project" value="UniProtKB-ARBA"/>
</dbReference>
<evidence type="ECO:0000256" key="2">
    <source>
        <dbReference type="ARBA" id="ARBA00022448"/>
    </source>
</evidence>
<dbReference type="InterPro" id="IPR017871">
    <property type="entry name" value="ABC_transporter-like_CS"/>
</dbReference>
<gene>
    <name evidence="7" type="ORF">C4E15_01465</name>
</gene>
<dbReference type="SMART" id="SM00382">
    <property type="entry name" value="AAA"/>
    <property type="match status" value="2"/>
</dbReference>
<dbReference type="OrthoDB" id="9802772at2"/>
<keyword evidence="3" id="KW-0472">Membrane</keyword>